<dbReference type="Proteomes" id="UP001238603">
    <property type="component" value="Unassembled WGS sequence"/>
</dbReference>
<protein>
    <submittedName>
        <fullName evidence="3">Virulence factor TspB C-terminal domain-related protein</fullName>
    </submittedName>
</protein>
<feature type="signal peptide" evidence="2">
    <location>
        <begin position="1"/>
        <end position="16"/>
    </location>
</feature>
<comment type="caution">
    <text evidence="3">The sequence shown here is derived from an EMBL/GenBank/DDBJ whole genome shotgun (WGS) entry which is preliminary data.</text>
</comment>
<gene>
    <name evidence="3" type="ORF">QRD43_22350</name>
</gene>
<dbReference type="NCBIfam" id="NF041109">
    <property type="entry name" value="VF_TspB_C_term"/>
    <property type="match status" value="1"/>
</dbReference>
<keyword evidence="4" id="KW-1185">Reference proteome</keyword>
<evidence type="ECO:0000313" key="3">
    <source>
        <dbReference type="EMBL" id="MDL5034661.1"/>
    </source>
</evidence>
<evidence type="ECO:0000256" key="2">
    <source>
        <dbReference type="SAM" id="SignalP"/>
    </source>
</evidence>
<proteinExistence type="predicted"/>
<sequence>MILLFWCVLLSPSAWSYGQVGPTAIQVYKCADKYTGSSPADACNAWIAAQPAKTMEGSVNVTWTRKLSGCTASLCTVVVVGMFWDSYFQRDWQYSYSEPQLTVTSSGGQGCPPNSRQVPGSSSKCECNNGTSPQAGQCVPYACPAAGNYTATTQPDQAVTNAGDGICQGGCGYTPSSWKAGQDGTIWAAWPFKSTGKACAGLAGTDGVKTGEENTGKPAPVPCGQNQCPGMAGINGVMTQMCVACKGTSAAPTTEAASAPAGAASGSTTVGDQTKTTQTECDGTTCTTTTVTRDSGGSVTGSTSKQEPQENFCQANPNSPMCKKSSFGGSCAATACDGDAVQCALTQEVIKRNCLLFDDAGVTKPLQAAGDAAVGAGLKPSDHPGAEGNVTKVDASAAGRISQEDALPGSCPGDQAFSVASYNLVIPFSRVCEPAAILGKAMVALSMLVAALIIFKG</sequence>
<name>A0ABT7LT40_9BURK</name>
<feature type="chain" id="PRO_5045369473" evidence="2">
    <location>
        <begin position="17"/>
        <end position="457"/>
    </location>
</feature>
<accession>A0ABT7LT40</accession>
<evidence type="ECO:0000256" key="1">
    <source>
        <dbReference type="SAM" id="MobiDB-lite"/>
    </source>
</evidence>
<reference evidence="3 4" key="1">
    <citation type="submission" date="2023-06" db="EMBL/GenBank/DDBJ databases">
        <title>Pelomonas sp. APW6 16S ribosomal RNA gene genome sequencing and assembly.</title>
        <authorList>
            <person name="Woo H."/>
        </authorList>
    </citation>
    <scope>NUCLEOTIDE SEQUENCE [LARGE SCALE GENOMIC DNA]</scope>
    <source>
        <strain evidence="3 4">APW6</strain>
    </source>
</reference>
<feature type="region of interest" description="Disordered" evidence="1">
    <location>
        <begin position="256"/>
        <end position="312"/>
    </location>
</feature>
<dbReference type="EMBL" id="JASVDS010000011">
    <property type="protein sequence ID" value="MDL5034661.1"/>
    <property type="molecule type" value="Genomic_DNA"/>
</dbReference>
<dbReference type="RefSeq" id="WP_285984736.1">
    <property type="nucleotide sequence ID" value="NZ_JASVDS010000011.1"/>
</dbReference>
<keyword evidence="2" id="KW-0732">Signal</keyword>
<organism evidence="3 4">
    <name type="scientific">Roseateles subflavus</name>
    <dbReference type="NCBI Taxonomy" id="3053353"/>
    <lineage>
        <taxon>Bacteria</taxon>
        <taxon>Pseudomonadati</taxon>
        <taxon>Pseudomonadota</taxon>
        <taxon>Betaproteobacteria</taxon>
        <taxon>Burkholderiales</taxon>
        <taxon>Sphaerotilaceae</taxon>
        <taxon>Roseateles</taxon>
    </lineage>
</organism>
<feature type="compositionally biased region" description="Low complexity" evidence="1">
    <location>
        <begin position="256"/>
        <end position="305"/>
    </location>
</feature>
<evidence type="ECO:0000313" key="4">
    <source>
        <dbReference type="Proteomes" id="UP001238603"/>
    </source>
</evidence>